<dbReference type="InterPro" id="IPR009286">
    <property type="entry name" value="Ins_P5_2-kin"/>
</dbReference>
<reference evidence="9 10" key="1">
    <citation type="submission" date="2024-04" db="EMBL/GenBank/DDBJ databases">
        <title>genome sequences of Mucor flavus KT1a and Helicostylum pulchrum KT1b strains isolation_sourced from the surface of a dry-aged beef.</title>
        <authorList>
            <person name="Toyotome T."/>
            <person name="Hosono M."/>
            <person name="Torimaru M."/>
            <person name="Fukuda K."/>
            <person name="Mikami N."/>
        </authorList>
    </citation>
    <scope>NUCLEOTIDE SEQUENCE [LARGE SCALE GENOMIC DNA]</scope>
    <source>
        <strain evidence="9 10">KT1b</strain>
    </source>
</reference>
<dbReference type="EMBL" id="BAABUJ010000004">
    <property type="protein sequence ID" value="GAA5795384.1"/>
    <property type="molecule type" value="Genomic_DNA"/>
</dbReference>
<keyword evidence="7 8" id="KW-0067">ATP-binding</keyword>
<evidence type="ECO:0000313" key="9">
    <source>
        <dbReference type="EMBL" id="GAA5795384.1"/>
    </source>
</evidence>
<dbReference type="Pfam" id="PF06090">
    <property type="entry name" value="Ins_P5_2-kin"/>
    <property type="match status" value="1"/>
</dbReference>
<comment type="domain">
    <text evidence="8">The EXKPK motif is conserved in inositol-pentakisphosphate 2-kinases of both family 1 and 2.</text>
</comment>
<evidence type="ECO:0000256" key="4">
    <source>
        <dbReference type="ARBA" id="ARBA00022679"/>
    </source>
</evidence>
<comment type="catalytic activity">
    <reaction evidence="1 8">
        <text>1D-myo-inositol 1,3,4,5,6-pentakisphosphate + ATP = 1D-myo-inositol hexakisphosphate + ADP + H(+)</text>
        <dbReference type="Rhea" id="RHEA:20313"/>
        <dbReference type="ChEBI" id="CHEBI:15378"/>
        <dbReference type="ChEBI" id="CHEBI:30616"/>
        <dbReference type="ChEBI" id="CHEBI:57733"/>
        <dbReference type="ChEBI" id="CHEBI:58130"/>
        <dbReference type="ChEBI" id="CHEBI:456216"/>
        <dbReference type="EC" id="2.7.1.158"/>
    </reaction>
</comment>
<comment type="caution">
    <text evidence="9">The sequence shown here is derived from an EMBL/GenBank/DDBJ whole genome shotgun (WGS) entry which is preliminary data.</text>
</comment>
<gene>
    <name evidence="9" type="ORF">HPULCUR_000740</name>
</gene>
<evidence type="ECO:0000256" key="6">
    <source>
        <dbReference type="ARBA" id="ARBA00022777"/>
    </source>
</evidence>
<dbReference type="EC" id="2.7.1.158" evidence="2 8"/>
<name>A0ABP9XKQ9_9FUNG</name>
<evidence type="ECO:0000256" key="2">
    <source>
        <dbReference type="ARBA" id="ARBA00012023"/>
    </source>
</evidence>
<evidence type="ECO:0000256" key="7">
    <source>
        <dbReference type="ARBA" id="ARBA00022840"/>
    </source>
</evidence>
<keyword evidence="5 8" id="KW-0547">Nucleotide-binding</keyword>
<evidence type="ECO:0000256" key="5">
    <source>
        <dbReference type="ARBA" id="ARBA00022741"/>
    </source>
</evidence>
<organism evidence="9 10">
    <name type="scientific">Helicostylum pulchrum</name>
    <dbReference type="NCBI Taxonomy" id="562976"/>
    <lineage>
        <taxon>Eukaryota</taxon>
        <taxon>Fungi</taxon>
        <taxon>Fungi incertae sedis</taxon>
        <taxon>Mucoromycota</taxon>
        <taxon>Mucoromycotina</taxon>
        <taxon>Mucoromycetes</taxon>
        <taxon>Mucorales</taxon>
        <taxon>Mucorineae</taxon>
        <taxon>Mucoraceae</taxon>
        <taxon>Helicostylum</taxon>
    </lineage>
</organism>
<proteinExistence type="predicted"/>
<evidence type="ECO:0000256" key="3">
    <source>
        <dbReference type="ARBA" id="ARBA00014846"/>
    </source>
</evidence>
<dbReference type="PANTHER" id="PTHR14456">
    <property type="entry name" value="INOSITOL POLYPHOSPHATE KINASE 1"/>
    <property type="match status" value="1"/>
</dbReference>
<dbReference type="Proteomes" id="UP001476247">
    <property type="component" value="Unassembled WGS sequence"/>
</dbReference>
<keyword evidence="4 8" id="KW-0808">Transferase</keyword>
<accession>A0ABP9XKQ9</accession>
<protein>
    <recommendedName>
        <fullName evidence="3 8">Inositol-pentakisphosphate 2-kinase</fullName>
        <ecNumber evidence="2 8">2.7.1.158</ecNumber>
    </recommendedName>
</protein>
<evidence type="ECO:0000256" key="8">
    <source>
        <dbReference type="RuleBase" id="RU364126"/>
    </source>
</evidence>
<dbReference type="PANTHER" id="PTHR14456:SF2">
    <property type="entry name" value="INOSITOL-PENTAKISPHOSPHATE 2-KINASE"/>
    <property type="match status" value="1"/>
</dbReference>
<evidence type="ECO:0000256" key="1">
    <source>
        <dbReference type="ARBA" id="ARBA00001774"/>
    </source>
</evidence>
<evidence type="ECO:0000313" key="10">
    <source>
        <dbReference type="Proteomes" id="UP001476247"/>
    </source>
</evidence>
<comment type="function">
    <text evidence="8">Phosphorylates Ins(1,3,4,5,6)P5 at position 2 to form Ins(1,2,3,4,5,6)P6 (InsP6 or phytate).</text>
</comment>
<dbReference type="InterPro" id="IPR043001">
    <property type="entry name" value="IP5_2-K_N_lobe"/>
</dbReference>
<keyword evidence="6 8" id="KW-0418">Kinase</keyword>
<keyword evidence="10" id="KW-1185">Reference proteome</keyword>
<sequence>MFHSQVVVSMVPSLNKSDEVDNWVYLGEGNLNLVVAYRGDDPNYKGKVLRVIKNCKNEKLSAQDSILFKKQFSEKVIQPLLGKEYVVPMFPVHTSVEFLQKLAFNVEPHRPAFRTDRQIVVNSPTSFLLDDLTQIWPNSTAMTFELKPKWGFKPDSSSIDMSNTIKKRTTCRFCMHSYLRRVPQNNFCPLDLYSIDQVRVRKAVNVLLKENPLKKTLSVSINGKKASLTSEIDQQLFSTFIEYNDDHNTLMQDILERVLLHDPILKILKSLQMNLDEIDVEGIYSLFQRNKDYFKLVMDDINIWMDVVNRYQQRLEMENSSINELDEQKQRIYEYILSMTFKDCSLMINVTPTVEGNNTSKIITLPNGLSFQYDIKVIDTDLKSIDKIPFWFELDQSIVRHAIETKFDKECHQ</sequence>
<dbReference type="Gene3D" id="3.30.200.110">
    <property type="entry name" value="Inositol-pentakisphosphate 2-kinase, N-lobe"/>
    <property type="match status" value="1"/>
</dbReference>